<evidence type="ECO:0000313" key="3">
    <source>
        <dbReference type="Proteomes" id="UP000004478"/>
    </source>
</evidence>
<dbReference type="PANTHER" id="PTHR41244:SF1">
    <property type="entry name" value="GLYCOSYLTRANSFERASE"/>
    <property type="match status" value="1"/>
</dbReference>
<feature type="region of interest" description="Disordered" evidence="1">
    <location>
        <begin position="28"/>
        <end position="48"/>
    </location>
</feature>
<dbReference type="Proteomes" id="UP000004478">
    <property type="component" value="Unassembled WGS sequence"/>
</dbReference>
<dbReference type="PATRIC" id="fig|1225176.3.peg.1114"/>
<sequence length="558" mass="64854">MKLFSSFLLFAIILAVDPGSCEEKLKKLTSTGTNEQTSPTPEPTVQQNPDFEAPVIFDEAARVASNEQQAGHLVGVYFMPSWNTSGDPKRDVDSFWSCLTGREDCSSLQNPGIWGPRGRIYNRQYPYEGPFLERKPHASLGGFYKRDDPKTAKKQLEYMKNYGIDFFAYNWFFGRHYYYHLYFGPQSKIYYPEGWKIDPNRDGRVAVPGLEEWSDQLTVLLQENEKLPADKQMKWAINWCDDSDERWKLWLDLGSPESMAAGRNFPGEKPDRNLYLQVHDKITQLWIDKYFKRKDYLKDPDGRPIVYFYFPQDTESRASFYGISMKELLDRSKALAIKNGLKGIKFIAVASGAMMPNERQYGMPTRWRPNNSREPWKGGRYTDRLLFQDYVPRLKNMGFEGLTAYVYHNFFELDNKSFADMRKTYQGHWNRWAEQFKNDPNFEYQVPVAMGWDMRPAGGTWPQQTGFPSEPQKDRVHSNKATFKAKLEEARTISEKYKPTNGNTIMICCWNEYLEGNYIEPTEGHGFAYLEAIKEVYMDRRTGFIPAPPAFAASSRNP</sequence>
<dbReference type="RefSeq" id="WP_009184091.1">
    <property type="nucleotide sequence ID" value="NZ_AMGM01000010.1"/>
</dbReference>
<proteinExistence type="predicted"/>
<comment type="caution">
    <text evidence="2">The sequence shown here is derived from an EMBL/GenBank/DDBJ whole genome shotgun (WGS) entry which is preliminary data.</text>
</comment>
<dbReference type="InterPro" id="IPR032719">
    <property type="entry name" value="WbsX"/>
</dbReference>
<dbReference type="PANTHER" id="PTHR41244">
    <property type="entry name" value="RHAMNAN SYNTHESIS F"/>
    <property type="match status" value="1"/>
</dbReference>
<evidence type="ECO:0000256" key="1">
    <source>
        <dbReference type="SAM" id="MobiDB-lite"/>
    </source>
</evidence>
<evidence type="ECO:0000313" key="2">
    <source>
        <dbReference type="EMBL" id="EKB50339.1"/>
    </source>
</evidence>
<organism evidence="2 3">
    <name type="scientific">Cecembia lonarensis (strain CCUG 58316 / KCTC 22772 / LW9)</name>
    <dbReference type="NCBI Taxonomy" id="1225176"/>
    <lineage>
        <taxon>Bacteria</taxon>
        <taxon>Pseudomonadati</taxon>
        <taxon>Bacteroidota</taxon>
        <taxon>Cytophagia</taxon>
        <taxon>Cytophagales</taxon>
        <taxon>Cyclobacteriaceae</taxon>
        <taxon>Cecembia</taxon>
    </lineage>
</organism>
<keyword evidence="3" id="KW-1185">Reference proteome</keyword>
<gene>
    <name evidence="2" type="ORF">B879_01047</name>
</gene>
<name>K1M245_CECL9</name>
<evidence type="ECO:0008006" key="4">
    <source>
        <dbReference type="Google" id="ProtNLM"/>
    </source>
</evidence>
<dbReference type="Gene3D" id="3.20.20.80">
    <property type="entry name" value="Glycosidases"/>
    <property type="match status" value="1"/>
</dbReference>
<dbReference type="Pfam" id="PF14307">
    <property type="entry name" value="Glyco_tran_WbsX"/>
    <property type="match status" value="1"/>
</dbReference>
<reference evidence="2 3" key="1">
    <citation type="journal article" date="2012" name="J. Bacteriol.">
        <title>Draft Genome Sequence of Cecembia lonarensis Strain LW9T, Isolated from Lonar Lake, a Haloalkaline Lake in India.</title>
        <authorList>
            <person name="Shivaji S."/>
            <person name="Ara S."/>
            <person name="Singh A."/>
            <person name="Pinnaka A.K."/>
        </authorList>
    </citation>
    <scope>NUCLEOTIDE SEQUENCE [LARGE SCALE GENOMIC DNA]</scope>
    <source>
        <strain evidence="2 3">LW9</strain>
    </source>
</reference>
<feature type="region of interest" description="Disordered" evidence="1">
    <location>
        <begin position="460"/>
        <end position="479"/>
    </location>
</feature>
<dbReference type="OrthoDB" id="9816424at2"/>
<protein>
    <recommendedName>
        <fullName evidence="4">Glycosyl transferase family WbsX</fullName>
    </recommendedName>
</protein>
<dbReference type="EMBL" id="AMGM01000010">
    <property type="protein sequence ID" value="EKB50339.1"/>
    <property type="molecule type" value="Genomic_DNA"/>
</dbReference>
<accession>K1M245</accession>
<dbReference type="AlphaFoldDB" id="K1M245"/>